<comment type="caution">
    <text evidence="2">The sequence shown here is derived from an EMBL/GenBank/DDBJ whole genome shotgun (WGS) entry which is preliminary data.</text>
</comment>
<organism evidence="2 3">
    <name type="scientific">Aldrovandia affinis</name>
    <dbReference type="NCBI Taxonomy" id="143900"/>
    <lineage>
        <taxon>Eukaryota</taxon>
        <taxon>Metazoa</taxon>
        <taxon>Chordata</taxon>
        <taxon>Craniata</taxon>
        <taxon>Vertebrata</taxon>
        <taxon>Euteleostomi</taxon>
        <taxon>Actinopterygii</taxon>
        <taxon>Neopterygii</taxon>
        <taxon>Teleostei</taxon>
        <taxon>Notacanthiformes</taxon>
        <taxon>Halosauridae</taxon>
        <taxon>Aldrovandia</taxon>
    </lineage>
</organism>
<dbReference type="Proteomes" id="UP001221898">
    <property type="component" value="Unassembled WGS sequence"/>
</dbReference>
<feature type="compositionally biased region" description="Polar residues" evidence="1">
    <location>
        <begin position="48"/>
        <end position="63"/>
    </location>
</feature>
<sequence>MKRRTESRTGTLNAETCADALCSRSFLFRISLRSPSGKAVMKEPHINPASQSRGGELPQTSASPVHKTKLFHYSALQTQRRVAETVLPSCQVH</sequence>
<evidence type="ECO:0000313" key="2">
    <source>
        <dbReference type="EMBL" id="KAJ8396400.1"/>
    </source>
</evidence>
<dbReference type="EMBL" id="JAINUG010000107">
    <property type="protein sequence ID" value="KAJ8396400.1"/>
    <property type="molecule type" value="Genomic_DNA"/>
</dbReference>
<feature type="region of interest" description="Disordered" evidence="1">
    <location>
        <begin position="37"/>
        <end position="63"/>
    </location>
</feature>
<evidence type="ECO:0000256" key="1">
    <source>
        <dbReference type="SAM" id="MobiDB-lite"/>
    </source>
</evidence>
<gene>
    <name evidence="2" type="ORF">AAFF_G00019770</name>
</gene>
<reference evidence="2" key="1">
    <citation type="journal article" date="2023" name="Science">
        <title>Genome structures resolve the early diversification of teleost fishes.</title>
        <authorList>
            <person name="Parey E."/>
            <person name="Louis A."/>
            <person name="Montfort J."/>
            <person name="Bouchez O."/>
            <person name="Roques C."/>
            <person name="Iampietro C."/>
            <person name="Lluch J."/>
            <person name="Castinel A."/>
            <person name="Donnadieu C."/>
            <person name="Desvignes T."/>
            <person name="Floi Bucao C."/>
            <person name="Jouanno E."/>
            <person name="Wen M."/>
            <person name="Mejri S."/>
            <person name="Dirks R."/>
            <person name="Jansen H."/>
            <person name="Henkel C."/>
            <person name="Chen W.J."/>
            <person name="Zahm M."/>
            <person name="Cabau C."/>
            <person name="Klopp C."/>
            <person name="Thompson A.W."/>
            <person name="Robinson-Rechavi M."/>
            <person name="Braasch I."/>
            <person name="Lecointre G."/>
            <person name="Bobe J."/>
            <person name="Postlethwait J.H."/>
            <person name="Berthelot C."/>
            <person name="Roest Crollius H."/>
            <person name="Guiguen Y."/>
        </authorList>
    </citation>
    <scope>NUCLEOTIDE SEQUENCE</scope>
    <source>
        <strain evidence="2">NC1722</strain>
    </source>
</reference>
<keyword evidence="3" id="KW-1185">Reference proteome</keyword>
<accession>A0AAD7S5L0</accession>
<dbReference type="AlphaFoldDB" id="A0AAD7S5L0"/>
<protein>
    <submittedName>
        <fullName evidence="2">Uncharacterized protein</fullName>
    </submittedName>
</protein>
<evidence type="ECO:0000313" key="3">
    <source>
        <dbReference type="Proteomes" id="UP001221898"/>
    </source>
</evidence>
<proteinExistence type="predicted"/>
<name>A0AAD7S5L0_9TELE</name>